<feature type="binding site" evidence="6">
    <location>
        <position position="178"/>
    </location>
    <ligand>
        <name>a divalent metal cation</name>
        <dbReference type="ChEBI" id="CHEBI:60240"/>
        <label>2</label>
        <note>catalytic</note>
    </ligand>
</feature>
<feature type="binding site" evidence="6">
    <location>
        <position position="246"/>
    </location>
    <ligand>
        <name>a divalent metal cation</name>
        <dbReference type="ChEBI" id="CHEBI:60240"/>
        <label>1</label>
    </ligand>
</feature>
<feature type="binding site" evidence="6">
    <location>
        <position position="115"/>
    </location>
    <ligand>
        <name>a divalent metal cation</name>
        <dbReference type="ChEBI" id="CHEBI:60240"/>
        <label>1</label>
    </ligand>
</feature>
<feature type="binding site" evidence="6">
    <location>
        <position position="215"/>
    </location>
    <ligand>
        <name>a divalent metal cation</name>
        <dbReference type="ChEBI" id="CHEBI:60240"/>
        <label>2</label>
        <note>catalytic</note>
    </ligand>
</feature>
<dbReference type="InterPro" id="IPR002467">
    <property type="entry name" value="Pept_M24A_MAP1"/>
</dbReference>
<comment type="catalytic activity">
    <reaction evidence="6 7">
        <text>Release of N-terminal amino acids, preferentially methionine, from peptides and arylamides.</text>
        <dbReference type="EC" id="3.4.11.18"/>
    </reaction>
</comment>
<feature type="binding site" evidence="6">
    <location>
        <position position="246"/>
    </location>
    <ligand>
        <name>a divalent metal cation</name>
        <dbReference type="ChEBI" id="CHEBI:60240"/>
        <label>2</label>
        <note>catalytic</note>
    </ligand>
</feature>
<feature type="domain" description="Peptidase M24" evidence="8">
    <location>
        <begin position="16"/>
        <end position="252"/>
    </location>
</feature>
<dbReference type="PANTHER" id="PTHR43330:SF27">
    <property type="entry name" value="METHIONINE AMINOPEPTIDASE"/>
    <property type="match status" value="1"/>
</dbReference>
<dbReference type="SUPFAM" id="SSF55920">
    <property type="entry name" value="Creatinase/aminopeptidase"/>
    <property type="match status" value="1"/>
</dbReference>
<dbReference type="Proteomes" id="UP001344906">
    <property type="component" value="Unassembled WGS sequence"/>
</dbReference>
<comment type="subunit">
    <text evidence="6">Monomer.</text>
</comment>
<dbReference type="Pfam" id="PF00557">
    <property type="entry name" value="Peptidase_M24"/>
    <property type="match status" value="1"/>
</dbReference>
<feature type="binding site" evidence="6">
    <location>
        <position position="104"/>
    </location>
    <ligand>
        <name>a divalent metal cation</name>
        <dbReference type="ChEBI" id="CHEBI:60240"/>
        <label>1</label>
    </ligand>
</feature>
<dbReference type="RefSeq" id="WP_338253584.1">
    <property type="nucleotide sequence ID" value="NZ_BSRI01000002.1"/>
</dbReference>
<proteinExistence type="inferred from homology"/>
<reference evidence="9 10" key="1">
    <citation type="submission" date="2023-02" db="EMBL/GenBank/DDBJ databases">
        <title>Dictyobacter halimunensis sp. nov., a new member of the class Ktedonobacteria from forest soil in a geothermal area.</title>
        <authorList>
            <person name="Rachmania M.K."/>
            <person name="Ningsih F."/>
            <person name="Sakai Y."/>
            <person name="Yabe S."/>
            <person name="Yokota A."/>
            <person name="Sjamsuridzal W."/>
        </authorList>
    </citation>
    <scope>NUCLEOTIDE SEQUENCE [LARGE SCALE GENOMIC DNA]</scope>
    <source>
        <strain evidence="9 10">S3.2.2.5</strain>
    </source>
</reference>
<evidence type="ECO:0000256" key="6">
    <source>
        <dbReference type="HAMAP-Rule" id="MF_01974"/>
    </source>
</evidence>
<keyword evidence="4 6" id="KW-0479">Metal-binding</keyword>
<organism evidence="9 10">
    <name type="scientific">Dictyobacter halimunensis</name>
    <dbReference type="NCBI Taxonomy" id="3026934"/>
    <lineage>
        <taxon>Bacteria</taxon>
        <taxon>Bacillati</taxon>
        <taxon>Chloroflexota</taxon>
        <taxon>Ktedonobacteria</taxon>
        <taxon>Ktedonobacterales</taxon>
        <taxon>Dictyobacteraceae</taxon>
        <taxon>Dictyobacter</taxon>
    </lineage>
</organism>
<sequence length="275" mass="30156">MQSREPNLKSEEEIALMRQAGLLTWQAHQIAAALIRPGVTTGEINAAMEAFMLEQHAEPLFKGVPDRTGRVPFPAVACISVNEQLVHGIPGPRQLQEGDIVSIDTGVRFQGWCGDAAVTHAVGEINPDTRRLLEITEGALRLAIELIPQKQYWSQVARAMEAYVTQAGFAVVEGLVGHSIGREMWEMPQVPNYFTLQYQALGDFELQPGVVIAVEPMVSMSSRHVRMLSDHWTLVAADGRPAAHFEHTLAITPSGVQVLTARPDGKAWALPEKTL</sequence>
<dbReference type="EC" id="3.4.11.18" evidence="6 7"/>
<comment type="caution">
    <text evidence="6">Lacks conserved residue(s) required for the propagation of feature annotation.</text>
</comment>
<feature type="binding site" evidence="6">
    <location>
        <position position="115"/>
    </location>
    <ligand>
        <name>a divalent metal cation</name>
        <dbReference type="ChEBI" id="CHEBI:60240"/>
        <label>2</label>
        <note>catalytic</note>
    </ligand>
</feature>
<keyword evidence="5 6" id="KW-0378">Hydrolase</keyword>
<evidence type="ECO:0000256" key="7">
    <source>
        <dbReference type="RuleBase" id="RU003653"/>
    </source>
</evidence>
<keyword evidence="10" id="KW-1185">Reference proteome</keyword>
<name>A0ABQ6FUY7_9CHLR</name>
<dbReference type="PRINTS" id="PR00599">
    <property type="entry name" value="MAPEPTIDASE"/>
</dbReference>
<feature type="binding site" evidence="6">
    <location>
        <position position="87"/>
    </location>
    <ligand>
        <name>substrate</name>
    </ligand>
</feature>
<dbReference type="EMBL" id="BSRI01000002">
    <property type="protein sequence ID" value="GLV57605.1"/>
    <property type="molecule type" value="Genomic_DNA"/>
</dbReference>
<accession>A0ABQ6FUY7</accession>
<dbReference type="NCBIfam" id="TIGR00500">
    <property type="entry name" value="met_pdase_I"/>
    <property type="match status" value="1"/>
</dbReference>
<dbReference type="Gene3D" id="3.90.230.10">
    <property type="entry name" value="Creatinase/methionine aminopeptidase superfamily"/>
    <property type="match status" value="1"/>
</dbReference>
<evidence type="ECO:0000256" key="2">
    <source>
        <dbReference type="ARBA" id="ARBA00022438"/>
    </source>
</evidence>
<evidence type="ECO:0000313" key="9">
    <source>
        <dbReference type="EMBL" id="GLV57605.1"/>
    </source>
</evidence>
<comment type="caution">
    <text evidence="9">The sequence shown here is derived from an EMBL/GenBank/DDBJ whole genome shotgun (WGS) entry which is preliminary data.</text>
</comment>
<dbReference type="HAMAP" id="MF_01974">
    <property type="entry name" value="MetAP_1"/>
    <property type="match status" value="1"/>
</dbReference>
<comment type="function">
    <text evidence="1 6">Removes the N-terminal methionine from nascent proteins. The N-terminal methionine is often cleaved when the second residue in the primary sequence is small and uncharged (Met-Ala-, Cys, Gly, Pro, Ser, Thr, or Val). Requires deformylation of the N(alpha)-formylated initiator methionine before it can be hydrolyzed.</text>
</comment>
<dbReference type="GO" id="GO:0004177">
    <property type="term" value="F:aminopeptidase activity"/>
    <property type="evidence" value="ECO:0007669"/>
    <property type="project" value="UniProtKB-KW"/>
</dbReference>
<evidence type="ECO:0000256" key="5">
    <source>
        <dbReference type="ARBA" id="ARBA00022801"/>
    </source>
</evidence>
<dbReference type="InterPro" id="IPR001714">
    <property type="entry name" value="Pept_M24_MAP"/>
</dbReference>
<dbReference type="InterPro" id="IPR000994">
    <property type="entry name" value="Pept_M24"/>
</dbReference>
<dbReference type="PANTHER" id="PTHR43330">
    <property type="entry name" value="METHIONINE AMINOPEPTIDASE"/>
    <property type="match status" value="1"/>
</dbReference>
<keyword evidence="3 6" id="KW-0645">Protease</keyword>
<evidence type="ECO:0000256" key="4">
    <source>
        <dbReference type="ARBA" id="ARBA00022723"/>
    </source>
</evidence>
<dbReference type="InterPro" id="IPR036005">
    <property type="entry name" value="Creatinase/aminopeptidase-like"/>
</dbReference>
<evidence type="ECO:0000256" key="3">
    <source>
        <dbReference type="ARBA" id="ARBA00022670"/>
    </source>
</evidence>
<evidence type="ECO:0000259" key="8">
    <source>
        <dbReference type="Pfam" id="PF00557"/>
    </source>
</evidence>
<evidence type="ECO:0000313" key="10">
    <source>
        <dbReference type="Proteomes" id="UP001344906"/>
    </source>
</evidence>
<comment type="cofactor">
    <cofactor evidence="6">
        <name>Co(2+)</name>
        <dbReference type="ChEBI" id="CHEBI:48828"/>
    </cofactor>
    <cofactor evidence="6">
        <name>Zn(2+)</name>
        <dbReference type="ChEBI" id="CHEBI:29105"/>
    </cofactor>
    <cofactor evidence="6">
        <name>Mn(2+)</name>
        <dbReference type="ChEBI" id="CHEBI:29035"/>
    </cofactor>
    <cofactor evidence="6">
        <name>Fe(2+)</name>
        <dbReference type="ChEBI" id="CHEBI:29033"/>
    </cofactor>
    <text evidence="6">Binds 2 divalent metal cations per subunit. Has a high-affinity and a low affinity metal-binding site. The true nature of the physiological cofactor is under debate. The enzyme is active with cobalt, zinc, manganese or divalent iron ions. Most likely, methionine aminopeptidases function as mononuclear Fe(2+)-metalloproteases under physiological conditions, and the catalytically relevant metal-binding site has been assigned to the histidine-containing high-affinity site.</text>
</comment>
<evidence type="ECO:0000256" key="1">
    <source>
        <dbReference type="ARBA" id="ARBA00002521"/>
    </source>
</evidence>
<comment type="similarity">
    <text evidence="6">Belongs to the peptidase M24A family. Methionine aminopeptidase type 1 subfamily.</text>
</comment>
<keyword evidence="2 6" id="KW-0031">Aminopeptidase</keyword>
<gene>
    <name evidence="9" type="primary">map_2</name>
    <name evidence="6" type="synonym">map</name>
    <name evidence="9" type="ORF">KDH_44410</name>
</gene>
<protein>
    <recommendedName>
        <fullName evidence="6 7">Methionine aminopeptidase</fullName>
        <shortName evidence="6">MAP</shortName>
        <shortName evidence="6">MetAP</shortName>
        <ecNumber evidence="6 7">3.4.11.18</ecNumber>
    </recommendedName>
    <alternativeName>
        <fullName evidence="6">Peptidase M</fullName>
    </alternativeName>
</protein>